<evidence type="ECO:0000256" key="1">
    <source>
        <dbReference type="ARBA" id="ARBA00004127"/>
    </source>
</evidence>
<comment type="subcellular location">
    <subcellularLocation>
        <location evidence="1">Endomembrane system</location>
        <topology evidence="1">Multi-pass membrane protein</topology>
    </subcellularLocation>
</comment>
<keyword evidence="3 5" id="KW-1133">Transmembrane helix</keyword>
<accession>A0A1F7WDI7</accession>
<dbReference type="GO" id="GO:0016740">
    <property type="term" value="F:transferase activity"/>
    <property type="evidence" value="ECO:0007669"/>
    <property type="project" value="UniProtKB-ARBA"/>
</dbReference>
<keyword evidence="4 5" id="KW-0472">Membrane</keyword>
<organism evidence="6 7">
    <name type="scientific">Candidatus Wallbacteria bacterium GWC2_49_35</name>
    <dbReference type="NCBI Taxonomy" id="1817813"/>
    <lineage>
        <taxon>Bacteria</taxon>
        <taxon>Candidatus Walliibacteriota</taxon>
    </lineage>
</organism>
<dbReference type="Proteomes" id="UP000178735">
    <property type="component" value="Unassembled WGS sequence"/>
</dbReference>
<name>A0A1F7WDI7_9BACT</name>
<dbReference type="PANTHER" id="PTHR12714:SF9">
    <property type="entry name" value="PROTEIN-S-ISOPRENYLCYSTEINE O-METHYLTRANSFERASE"/>
    <property type="match status" value="1"/>
</dbReference>
<evidence type="ECO:0000256" key="4">
    <source>
        <dbReference type="ARBA" id="ARBA00023136"/>
    </source>
</evidence>
<protein>
    <recommendedName>
        <fullName evidence="8">Protein-S-isoprenylcysteine methyltransferase</fullName>
    </recommendedName>
</protein>
<dbReference type="Gene3D" id="1.20.120.1630">
    <property type="match status" value="1"/>
</dbReference>
<evidence type="ECO:0000256" key="5">
    <source>
        <dbReference type="SAM" id="Phobius"/>
    </source>
</evidence>
<dbReference type="Pfam" id="PF04191">
    <property type="entry name" value="PEMT"/>
    <property type="match status" value="1"/>
</dbReference>
<proteinExistence type="predicted"/>
<feature type="transmembrane region" description="Helical" evidence="5">
    <location>
        <begin position="7"/>
        <end position="23"/>
    </location>
</feature>
<dbReference type="PANTHER" id="PTHR12714">
    <property type="entry name" value="PROTEIN-S ISOPRENYLCYSTEINE O-METHYLTRANSFERASE"/>
    <property type="match status" value="1"/>
</dbReference>
<dbReference type="InterPro" id="IPR007318">
    <property type="entry name" value="Phopholipid_MeTrfase"/>
</dbReference>
<feature type="transmembrane region" description="Helical" evidence="5">
    <location>
        <begin position="166"/>
        <end position="183"/>
    </location>
</feature>
<dbReference type="STRING" id="1817813.A2008_11330"/>
<feature type="transmembrane region" description="Helical" evidence="5">
    <location>
        <begin position="29"/>
        <end position="48"/>
    </location>
</feature>
<keyword evidence="2 5" id="KW-0812">Transmembrane</keyword>
<reference evidence="6 7" key="1">
    <citation type="journal article" date="2016" name="Nat. Commun.">
        <title>Thousands of microbial genomes shed light on interconnected biogeochemical processes in an aquifer system.</title>
        <authorList>
            <person name="Anantharaman K."/>
            <person name="Brown C.T."/>
            <person name="Hug L.A."/>
            <person name="Sharon I."/>
            <person name="Castelle C.J."/>
            <person name="Probst A.J."/>
            <person name="Thomas B.C."/>
            <person name="Singh A."/>
            <person name="Wilkins M.J."/>
            <person name="Karaoz U."/>
            <person name="Brodie E.L."/>
            <person name="Williams K.H."/>
            <person name="Hubbard S.S."/>
            <person name="Banfield J.F."/>
        </authorList>
    </citation>
    <scope>NUCLEOTIDE SEQUENCE [LARGE SCALE GENOMIC DNA]</scope>
</reference>
<dbReference type="GO" id="GO:0012505">
    <property type="term" value="C:endomembrane system"/>
    <property type="evidence" value="ECO:0007669"/>
    <property type="project" value="UniProtKB-SubCell"/>
</dbReference>
<feature type="transmembrane region" description="Helical" evidence="5">
    <location>
        <begin position="69"/>
        <end position="85"/>
    </location>
</feature>
<dbReference type="EMBL" id="MGFH01000248">
    <property type="protein sequence ID" value="OGM00863.1"/>
    <property type="molecule type" value="Genomic_DNA"/>
</dbReference>
<evidence type="ECO:0000256" key="3">
    <source>
        <dbReference type="ARBA" id="ARBA00022989"/>
    </source>
</evidence>
<evidence type="ECO:0008006" key="8">
    <source>
        <dbReference type="Google" id="ProtNLM"/>
    </source>
</evidence>
<comment type="caution">
    <text evidence="6">The sequence shown here is derived from an EMBL/GenBank/DDBJ whole genome shotgun (WGS) entry which is preliminary data.</text>
</comment>
<evidence type="ECO:0000256" key="2">
    <source>
        <dbReference type="ARBA" id="ARBA00022692"/>
    </source>
</evidence>
<dbReference type="AlphaFoldDB" id="A0A1F7WDI7"/>
<gene>
    <name evidence="6" type="ORF">A2008_11330</name>
</gene>
<evidence type="ECO:0000313" key="7">
    <source>
        <dbReference type="Proteomes" id="UP000178735"/>
    </source>
</evidence>
<sequence>MEIIRKLRVSFGYLSSILLIITARPTSRLLFYSGSAVAVLGELIRVWASCYIIKLDKLTTEGPYRATRNPLYLGSFLLMSGLIIVSMNPPVALICYSLFAIIYPFTIKAESKELEKKFGDYYLDYCANTPVFFPSASSLAASLKELKNAFTSFKSKAANFLKNREYNGIIALVAVLLLLYFKFRRYAKK</sequence>
<evidence type="ECO:0000313" key="6">
    <source>
        <dbReference type="EMBL" id="OGM00863.1"/>
    </source>
</evidence>